<protein>
    <recommendedName>
        <fullName evidence="3">SpaA-like prealbumin fold domain-containing protein</fullName>
    </recommendedName>
</protein>
<proteinExistence type="predicted"/>
<dbReference type="Pfam" id="PF24514">
    <property type="entry name" value="SpaA_4"/>
    <property type="match status" value="1"/>
</dbReference>
<dbReference type="EMBL" id="SLWM01000026">
    <property type="protein sequence ID" value="TCO12351.1"/>
    <property type="molecule type" value="Genomic_DNA"/>
</dbReference>
<evidence type="ECO:0000313" key="4">
    <source>
        <dbReference type="EMBL" id="TCO12351.1"/>
    </source>
</evidence>
<comment type="caution">
    <text evidence="4">The sequence shown here is derived from an EMBL/GenBank/DDBJ whole genome shotgun (WGS) entry which is preliminary data.</text>
</comment>
<keyword evidence="2" id="KW-0732">Signal</keyword>
<reference evidence="4 5" key="1">
    <citation type="journal article" date="2015" name="Stand. Genomic Sci.">
        <title>Genomic Encyclopedia of Bacterial and Archaeal Type Strains, Phase III: the genomes of soil and plant-associated and newly described type strains.</title>
        <authorList>
            <person name="Whitman W.B."/>
            <person name="Woyke T."/>
            <person name="Klenk H.P."/>
            <person name="Zhou Y."/>
            <person name="Lilburn T.G."/>
            <person name="Beck B.J."/>
            <person name="De Vos P."/>
            <person name="Vandamme P."/>
            <person name="Eisen J.A."/>
            <person name="Garrity G."/>
            <person name="Hugenholtz P."/>
            <person name="Kyrpides N.C."/>
        </authorList>
    </citation>
    <scope>NUCLEOTIDE SEQUENCE [LARGE SCALE GENOMIC DNA]</scope>
    <source>
        <strain evidence="4 5">VKM Ac-2538</strain>
    </source>
</reference>
<dbReference type="InterPro" id="IPR055371">
    <property type="entry name" value="SpaA_PFL_dom_4"/>
</dbReference>
<dbReference type="RefSeq" id="WP_132195587.1">
    <property type="nucleotide sequence ID" value="NZ_SLWM01000026.1"/>
</dbReference>
<evidence type="ECO:0000256" key="2">
    <source>
        <dbReference type="SAM" id="SignalP"/>
    </source>
</evidence>
<feature type="signal peptide" evidence="2">
    <location>
        <begin position="1"/>
        <end position="35"/>
    </location>
</feature>
<keyword evidence="5" id="KW-1185">Reference proteome</keyword>
<feature type="domain" description="SpaA-like prealbumin fold" evidence="3">
    <location>
        <begin position="291"/>
        <end position="389"/>
    </location>
</feature>
<feature type="region of interest" description="Disordered" evidence="1">
    <location>
        <begin position="70"/>
        <end position="91"/>
    </location>
</feature>
<dbReference type="Proteomes" id="UP000295818">
    <property type="component" value="Unassembled WGS sequence"/>
</dbReference>
<evidence type="ECO:0000256" key="1">
    <source>
        <dbReference type="SAM" id="MobiDB-lite"/>
    </source>
</evidence>
<sequence length="706" mass="72170">MNKRSKPHALRRFRRPLVILTGTALLLAIGASANANLPGSTFEGNDGNLVVNTTGNKDWVSTSINRVRGDDLASGSGDNAFGQGSKEDDPNVSVVTGSIPPQKSDLTRFYVGNEGAGGSNFLYLAWERSNVLGSANMDFEINKLAQPNLTTTGQKTLNRSSGDLLITFDFGGSGNPVLGLLKWVTTGATSQCFSANSLPCWGNRVDLSAAGFAEGAVNSVTVADPIANVSLPAGEFGEASINMTAAGIFPAGQCTAFGSAFLKSRSSASFPAEVKDFVAPQPVNISNCGKIIIRKVTENGDASFGYTTTGGLTPSTFSLSNGQSRTYSDATQVQPGNYSVTESTLPDGWTLKSLACTATGSGTSYTTSSATTNIVMAPDGVVDCTYTNHINAHPSIATTLSAETIQVGGTVHDSAALTGATANAGGTVTYTVYTDTACSTGAQSAGTVTVTNGVVPDSNAITFNQTGDFYWQAAYSGDANNDAATSVCTSEHLVVTKKSPSIATTLSAETVEVGGTVHDSATLTGATANAGGTVTYTVYTDTACSTGAQSAGTVTVTNGDVPDSNAITFNAAGDFYWQAAYSGDANNNAATSVCTSEHLVVTKKQPAMTTAPNLIPNDDATISGALNATGTITFNLYNPAAATCAGAPALTQTVTVSGNGTYSTTNTTFVASTLGTWRWQVSYSGDANNNPTSSACGVESFTLANG</sequence>
<feature type="chain" id="PRO_5045266956" description="SpaA-like prealbumin fold domain-containing protein" evidence="2">
    <location>
        <begin position="36"/>
        <end position="706"/>
    </location>
</feature>
<evidence type="ECO:0000259" key="3">
    <source>
        <dbReference type="Pfam" id="PF24514"/>
    </source>
</evidence>
<evidence type="ECO:0000313" key="5">
    <source>
        <dbReference type="Proteomes" id="UP000295818"/>
    </source>
</evidence>
<name>A0ABY2B9B6_9ACTN</name>
<accession>A0ABY2B9B6</accession>
<organism evidence="4 5">
    <name type="scientific">Kribbella orskensis</name>
    <dbReference type="NCBI Taxonomy" id="2512216"/>
    <lineage>
        <taxon>Bacteria</taxon>
        <taxon>Bacillati</taxon>
        <taxon>Actinomycetota</taxon>
        <taxon>Actinomycetes</taxon>
        <taxon>Propionibacteriales</taxon>
        <taxon>Kribbellaceae</taxon>
        <taxon>Kribbella</taxon>
    </lineage>
</organism>
<gene>
    <name evidence="4" type="ORF">EV644_12694</name>
</gene>